<protein>
    <recommendedName>
        <fullName evidence="2">Thioredoxin domain-containing protein</fullName>
    </recommendedName>
</protein>
<evidence type="ECO:0000313" key="3">
    <source>
        <dbReference type="EMBL" id="QHT37861.1"/>
    </source>
</evidence>
<feature type="domain" description="Thioredoxin" evidence="2">
    <location>
        <begin position="30"/>
        <end position="133"/>
    </location>
</feature>
<keyword evidence="1" id="KW-0472">Membrane</keyword>
<dbReference type="Gene3D" id="3.40.30.10">
    <property type="entry name" value="Glutaredoxin"/>
    <property type="match status" value="1"/>
</dbReference>
<dbReference type="CDD" id="cd02947">
    <property type="entry name" value="TRX_family"/>
    <property type="match status" value="1"/>
</dbReference>
<reference evidence="3" key="1">
    <citation type="journal article" date="2020" name="Nature">
        <title>Giant virus diversity and host interactions through global metagenomics.</title>
        <authorList>
            <person name="Schulz F."/>
            <person name="Roux S."/>
            <person name="Paez-Espino D."/>
            <person name="Jungbluth S."/>
            <person name="Walsh D.A."/>
            <person name="Denef V.J."/>
            <person name="McMahon K.D."/>
            <person name="Konstantinidis K.T."/>
            <person name="Eloe-Fadrosh E.A."/>
            <person name="Kyrpides N.C."/>
            <person name="Woyke T."/>
        </authorList>
    </citation>
    <scope>NUCLEOTIDE SEQUENCE</scope>
    <source>
        <strain evidence="3">GVMAG-S-ERX556049-19</strain>
    </source>
</reference>
<dbReference type="InterPro" id="IPR013766">
    <property type="entry name" value="Thioredoxin_domain"/>
</dbReference>
<organism evidence="3">
    <name type="scientific">viral metagenome</name>
    <dbReference type="NCBI Taxonomy" id="1070528"/>
    <lineage>
        <taxon>unclassified sequences</taxon>
        <taxon>metagenomes</taxon>
        <taxon>organismal metagenomes</taxon>
    </lineage>
</organism>
<evidence type="ECO:0000256" key="1">
    <source>
        <dbReference type="SAM" id="Phobius"/>
    </source>
</evidence>
<sequence>MNDRKTHQKLNYINIFLVTIHMGLPIITKIENRKQFQEYLESNPGVFVIKFGAPWCAPCKVIEDKVHDYFDAMPDNVQCANINIDECLDVYGFLKTKKMIKGIPALLAYFQGNEHYIPDEFIDGTKDEDLKHFFTTVLEEAEG</sequence>
<dbReference type="EMBL" id="MN738821">
    <property type="protein sequence ID" value="QHT37861.1"/>
    <property type="molecule type" value="Genomic_DNA"/>
</dbReference>
<dbReference type="InterPro" id="IPR036249">
    <property type="entry name" value="Thioredoxin-like_sf"/>
</dbReference>
<dbReference type="PANTHER" id="PTHR10438">
    <property type="entry name" value="THIOREDOXIN"/>
    <property type="match status" value="1"/>
</dbReference>
<keyword evidence="1" id="KW-1133">Transmembrane helix</keyword>
<name>A0A6C0FAH8_9ZZZZ</name>
<keyword evidence="1" id="KW-0812">Transmembrane</keyword>
<accession>A0A6C0FAH8</accession>
<dbReference type="AlphaFoldDB" id="A0A6C0FAH8"/>
<proteinExistence type="predicted"/>
<dbReference type="SUPFAM" id="SSF52833">
    <property type="entry name" value="Thioredoxin-like"/>
    <property type="match status" value="1"/>
</dbReference>
<dbReference type="InterPro" id="IPR050620">
    <property type="entry name" value="Thioredoxin_H-type-like"/>
</dbReference>
<dbReference type="Pfam" id="PF00085">
    <property type="entry name" value="Thioredoxin"/>
    <property type="match status" value="1"/>
</dbReference>
<evidence type="ECO:0000259" key="2">
    <source>
        <dbReference type="Pfam" id="PF00085"/>
    </source>
</evidence>
<feature type="transmembrane region" description="Helical" evidence="1">
    <location>
        <begin position="12"/>
        <end position="30"/>
    </location>
</feature>
<dbReference type="PANTHER" id="PTHR10438:SF468">
    <property type="entry name" value="THIOREDOXIN-1-RELATED"/>
    <property type="match status" value="1"/>
</dbReference>